<evidence type="ECO:0000256" key="5">
    <source>
        <dbReference type="ARBA" id="ARBA00022989"/>
    </source>
</evidence>
<feature type="transmembrane region" description="Helical" evidence="7">
    <location>
        <begin position="139"/>
        <end position="159"/>
    </location>
</feature>
<dbReference type="SUPFAM" id="SSF103473">
    <property type="entry name" value="MFS general substrate transporter"/>
    <property type="match status" value="1"/>
</dbReference>
<feature type="transmembrane region" description="Helical" evidence="7">
    <location>
        <begin position="81"/>
        <end position="100"/>
    </location>
</feature>
<feature type="transmembrane region" description="Helical" evidence="7">
    <location>
        <begin position="106"/>
        <end position="127"/>
    </location>
</feature>
<dbReference type="InterPro" id="IPR020846">
    <property type="entry name" value="MFS_dom"/>
</dbReference>
<keyword evidence="2" id="KW-0813">Transport</keyword>
<comment type="caution">
    <text evidence="9">The sequence shown here is derived from an EMBL/GenBank/DDBJ whole genome shotgun (WGS) entry which is preliminary data.</text>
</comment>
<keyword evidence="5 7" id="KW-1133">Transmembrane helix</keyword>
<dbReference type="PANTHER" id="PTHR42718">
    <property type="entry name" value="MAJOR FACILITATOR SUPERFAMILY MULTIDRUG TRANSPORTER MFSC"/>
    <property type="match status" value="1"/>
</dbReference>
<dbReference type="CDD" id="cd17321">
    <property type="entry name" value="MFS_MMR_MDR_like"/>
    <property type="match status" value="1"/>
</dbReference>
<evidence type="ECO:0000256" key="4">
    <source>
        <dbReference type="ARBA" id="ARBA00022692"/>
    </source>
</evidence>
<feature type="transmembrane region" description="Helical" evidence="7">
    <location>
        <begin position="304"/>
        <end position="329"/>
    </location>
</feature>
<feature type="domain" description="Major facilitator superfamily (MFS) profile" evidence="8">
    <location>
        <begin position="15"/>
        <end position="435"/>
    </location>
</feature>
<evidence type="ECO:0000313" key="10">
    <source>
        <dbReference type="Proteomes" id="UP001501705"/>
    </source>
</evidence>
<evidence type="ECO:0000256" key="6">
    <source>
        <dbReference type="ARBA" id="ARBA00023136"/>
    </source>
</evidence>
<protein>
    <submittedName>
        <fullName evidence="9">MFS transporter</fullName>
    </submittedName>
</protein>
<proteinExistence type="predicted"/>
<dbReference type="PANTHER" id="PTHR42718:SF47">
    <property type="entry name" value="METHYL VIOLOGEN RESISTANCE PROTEIN SMVA"/>
    <property type="match status" value="1"/>
</dbReference>
<keyword evidence="10" id="KW-1185">Reference proteome</keyword>
<dbReference type="InterPro" id="IPR011701">
    <property type="entry name" value="MFS"/>
</dbReference>
<dbReference type="InterPro" id="IPR036259">
    <property type="entry name" value="MFS_trans_sf"/>
</dbReference>
<dbReference type="RefSeq" id="WP_344234743.1">
    <property type="nucleotide sequence ID" value="NZ_BAAAPH010000011.1"/>
</dbReference>
<evidence type="ECO:0000313" key="9">
    <source>
        <dbReference type="EMBL" id="GAA1576358.1"/>
    </source>
</evidence>
<keyword evidence="3" id="KW-1003">Cell membrane</keyword>
<dbReference type="EMBL" id="BAAAPH010000011">
    <property type="protein sequence ID" value="GAA1576358.1"/>
    <property type="molecule type" value="Genomic_DNA"/>
</dbReference>
<comment type="subcellular location">
    <subcellularLocation>
        <location evidence="1">Cell membrane</location>
        <topology evidence="1">Multi-pass membrane protein</topology>
    </subcellularLocation>
</comment>
<dbReference type="Gene3D" id="1.20.1720.10">
    <property type="entry name" value="Multidrug resistance protein D"/>
    <property type="match status" value="1"/>
</dbReference>
<reference evidence="10" key="1">
    <citation type="journal article" date="2019" name="Int. J. Syst. Evol. Microbiol.">
        <title>The Global Catalogue of Microorganisms (GCM) 10K type strain sequencing project: providing services to taxonomists for standard genome sequencing and annotation.</title>
        <authorList>
            <consortium name="The Broad Institute Genomics Platform"/>
            <consortium name="The Broad Institute Genome Sequencing Center for Infectious Disease"/>
            <person name="Wu L."/>
            <person name="Ma J."/>
        </authorList>
    </citation>
    <scope>NUCLEOTIDE SEQUENCE [LARGE SCALE GENOMIC DNA]</scope>
    <source>
        <strain evidence="10">JCM 15572</strain>
    </source>
</reference>
<evidence type="ECO:0000256" key="3">
    <source>
        <dbReference type="ARBA" id="ARBA00022475"/>
    </source>
</evidence>
<evidence type="ECO:0000259" key="8">
    <source>
        <dbReference type="PROSITE" id="PS50850"/>
    </source>
</evidence>
<name>A0ABP4PAJ3_9ACTN</name>
<feature type="transmembrane region" description="Helical" evidence="7">
    <location>
        <begin position="211"/>
        <end position="239"/>
    </location>
</feature>
<dbReference type="PROSITE" id="PS50850">
    <property type="entry name" value="MFS"/>
    <property type="match status" value="1"/>
</dbReference>
<gene>
    <name evidence="9" type="ORF">GCM10009804_36300</name>
</gene>
<feature type="transmembrane region" description="Helical" evidence="7">
    <location>
        <begin position="278"/>
        <end position="298"/>
    </location>
</feature>
<feature type="transmembrane region" description="Helical" evidence="7">
    <location>
        <begin position="350"/>
        <end position="368"/>
    </location>
</feature>
<feature type="transmembrane region" description="Helical" evidence="7">
    <location>
        <begin position="51"/>
        <end position="69"/>
    </location>
</feature>
<evidence type="ECO:0000256" key="7">
    <source>
        <dbReference type="SAM" id="Phobius"/>
    </source>
</evidence>
<feature type="transmembrane region" description="Helical" evidence="7">
    <location>
        <begin position="409"/>
        <end position="432"/>
    </location>
</feature>
<keyword evidence="4 7" id="KW-0812">Transmembrane</keyword>
<dbReference type="Pfam" id="PF07690">
    <property type="entry name" value="MFS_1"/>
    <property type="match status" value="1"/>
</dbReference>
<accession>A0ABP4PAJ3</accession>
<evidence type="ECO:0000256" key="1">
    <source>
        <dbReference type="ARBA" id="ARBA00004651"/>
    </source>
</evidence>
<feature type="transmembrane region" description="Helical" evidence="7">
    <location>
        <begin position="251"/>
        <end position="271"/>
    </location>
</feature>
<dbReference type="Proteomes" id="UP001501705">
    <property type="component" value="Unassembled WGS sequence"/>
</dbReference>
<sequence length="445" mass="45453">MRTDQTPVGVRTWCGLLVLLCPALLTSMDASLLFVAGPAISAALRPTAGQWLWAMDIYHFVMAGLLMAMGSLGDRIGRKRLLLIGAAVFGGVSVLVAYAPSPEVLILARALMAIGGATLAPSTLSLIRGMFDGERQRRMAVGAWTIAFTGGAVAGPIVGGVLLNHFWWGAVFLINVPVMLVLLIVAPFLIDERRSAEPVRFDLGVLSLFRSSGFSVAVVTNAVVAFVTAGLGVLAFPFMQNVHGLTPLDSALWALPTLVGSFVGTATAAVLGDRFSSIALLSTGLLAATGSFAVIVTLDSRTGLWVFLAGYVLLTYGVGLTATIANSLVLTSAPPDRAGAASGISETATMLGAAVGIVTLGTIASTVYRTTMGDGVPPAALESVTGAVAAAGGATGLLDAAFAAYTRGLVVAALVAAAVTLILGIALIAVRVSGKAAACQRRWGE</sequence>
<feature type="transmembrane region" description="Helical" evidence="7">
    <location>
        <begin position="165"/>
        <end position="190"/>
    </location>
</feature>
<evidence type="ECO:0000256" key="2">
    <source>
        <dbReference type="ARBA" id="ARBA00022448"/>
    </source>
</evidence>
<keyword evidence="6 7" id="KW-0472">Membrane</keyword>
<organism evidence="9 10">
    <name type="scientific">Kribbella hippodromi</name>
    <dbReference type="NCBI Taxonomy" id="434347"/>
    <lineage>
        <taxon>Bacteria</taxon>
        <taxon>Bacillati</taxon>
        <taxon>Actinomycetota</taxon>
        <taxon>Actinomycetes</taxon>
        <taxon>Propionibacteriales</taxon>
        <taxon>Kribbellaceae</taxon>
        <taxon>Kribbella</taxon>
    </lineage>
</organism>